<sequence>MSVINTVQLESNLGVCKSIDLGGARSSQLATSEEFQAGKTPLSCVAVPIDMNALGPPVEVRDFVKNWEPMGGFTRISLGAEYSFMDDWGVRIVFTDNDQEKKAFICLAGSDCRMGAKGRNLVLLSGGKTASAVRHLKRWHHLV</sequence>
<gene>
    <name evidence="1" type="ORF">Pfra01_000235200</name>
</gene>
<dbReference type="EMBL" id="BSXT01000190">
    <property type="protein sequence ID" value="GMF20248.1"/>
    <property type="molecule type" value="Genomic_DNA"/>
</dbReference>
<evidence type="ECO:0000313" key="2">
    <source>
        <dbReference type="Proteomes" id="UP001165121"/>
    </source>
</evidence>
<proteinExistence type="predicted"/>
<dbReference type="OrthoDB" id="10693394at2759"/>
<accession>A0A9W6WX96</accession>
<dbReference type="Proteomes" id="UP001165121">
    <property type="component" value="Unassembled WGS sequence"/>
</dbReference>
<reference evidence="1" key="1">
    <citation type="submission" date="2023-04" db="EMBL/GenBank/DDBJ databases">
        <title>Phytophthora fragariaefolia NBRC 109709.</title>
        <authorList>
            <person name="Ichikawa N."/>
            <person name="Sato H."/>
            <person name="Tonouchi N."/>
        </authorList>
    </citation>
    <scope>NUCLEOTIDE SEQUENCE</scope>
    <source>
        <strain evidence="1">NBRC 109709</strain>
    </source>
</reference>
<name>A0A9W6WX96_9STRA</name>
<comment type="caution">
    <text evidence="1">The sequence shown here is derived from an EMBL/GenBank/DDBJ whole genome shotgun (WGS) entry which is preliminary data.</text>
</comment>
<dbReference type="AlphaFoldDB" id="A0A9W6WX96"/>
<organism evidence="1 2">
    <name type="scientific">Phytophthora fragariaefolia</name>
    <dbReference type="NCBI Taxonomy" id="1490495"/>
    <lineage>
        <taxon>Eukaryota</taxon>
        <taxon>Sar</taxon>
        <taxon>Stramenopiles</taxon>
        <taxon>Oomycota</taxon>
        <taxon>Peronosporomycetes</taxon>
        <taxon>Peronosporales</taxon>
        <taxon>Peronosporaceae</taxon>
        <taxon>Phytophthora</taxon>
    </lineage>
</organism>
<keyword evidence="2" id="KW-1185">Reference proteome</keyword>
<protein>
    <submittedName>
        <fullName evidence="1">Unnamed protein product</fullName>
    </submittedName>
</protein>
<evidence type="ECO:0000313" key="1">
    <source>
        <dbReference type="EMBL" id="GMF20248.1"/>
    </source>
</evidence>